<dbReference type="Proteomes" id="UP000030321">
    <property type="component" value="Unassembled WGS sequence"/>
</dbReference>
<name>A0A0A1W2I6_MICAE</name>
<evidence type="ECO:0000313" key="2">
    <source>
        <dbReference type="EMBL" id="GAL95751.1"/>
    </source>
</evidence>
<organism evidence="2 3">
    <name type="scientific">Microcystis aeruginosa NIES-44</name>
    <dbReference type="NCBI Taxonomy" id="449439"/>
    <lineage>
        <taxon>Bacteria</taxon>
        <taxon>Bacillati</taxon>
        <taxon>Cyanobacteriota</taxon>
        <taxon>Cyanophyceae</taxon>
        <taxon>Oscillatoriophycideae</taxon>
        <taxon>Chroococcales</taxon>
        <taxon>Microcystaceae</taxon>
        <taxon>Microcystis</taxon>
    </lineage>
</organism>
<feature type="transmembrane region" description="Helical" evidence="1">
    <location>
        <begin position="49"/>
        <end position="68"/>
    </location>
</feature>
<dbReference type="RefSeq" id="WP_045362654.1">
    <property type="nucleotide sequence ID" value="NZ_BBPA01000075.1"/>
</dbReference>
<comment type="caution">
    <text evidence="2">The sequence shown here is derived from an EMBL/GenBank/DDBJ whole genome shotgun (WGS) entry which is preliminary data.</text>
</comment>
<reference evidence="3" key="1">
    <citation type="journal article" date="2015" name="Genome">
        <title>Whole Genome Sequence of the Non-Microcystin-Producing Microcystis aeruginosa Strain NIES-44.</title>
        <authorList>
            <person name="Okano K."/>
            <person name="Miyata N."/>
            <person name="Ozaki Y."/>
        </authorList>
    </citation>
    <scope>NUCLEOTIDE SEQUENCE [LARGE SCALE GENOMIC DNA]</scope>
    <source>
        <strain evidence="3">NIES-44</strain>
    </source>
</reference>
<evidence type="ECO:0000313" key="3">
    <source>
        <dbReference type="Proteomes" id="UP000030321"/>
    </source>
</evidence>
<accession>A0A0A1W2I6</accession>
<protein>
    <submittedName>
        <fullName evidence="2">Uncharacterized protein</fullName>
    </submittedName>
</protein>
<evidence type="ECO:0000256" key="1">
    <source>
        <dbReference type="SAM" id="Phobius"/>
    </source>
</evidence>
<proteinExistence type="predicted"/>
<dbReference type="AlphaFoldDB" id="A0A0A1W2I6"/>
<keyword evidence="1" id="KW-0812">Transmembrane</keyword>
<keyword evidence="1" id="KW-0472">Membrane</keyword>
<gene>
    <name evidence="2" type="ORF">N44_04607</name>
</gene>
<sequence length="88" mass="9755">MNFRLVLFSGLVTALVGAGIGYGISRIERNPSQVNYKNPYNYQIIYRRYLTGAGAALGFCVGASLQMVKELKEARDREMGILDDGSEF</sequence>
<dbReference type="EMBL" id="BBPA01000075">
    <property type="protein sequence ID" value="GAL95751.1"/>
    <property type="molecule type" value="Genomic_DNA"/>
</dbReference>
<keyword evidence="1" id="KW-1133">Transmembrane helix</keyword>